<sequence>MEWVVSVLLGFGLSAATGFRIFVPFFVAGIAGYNHWLTLPEGIAWIGTLSAIILFGTATLIEILGYYIPWFDHLLDVIATPASTIAGTLVMSSFGTDVDPLLKWTLAIIAGGGTATLISGGTAALRIASTTVTGGAGNPLVATGEIGGSAVISLLAIFIPVITAIVVSILLIISIRFIVRKIKSRRLAKTSIKNV</sequence>
<protein>
    <submittedName>
        <fullName evidence="3">DUF4126 domain-containing protein</fullName>
    </submittedName>
</protein>
<dbReference type="EMBL" id="JASJOS010000003">
    <property type="protein sequence ID" value="MDJ1480161.1"/>
    <property type="molecule type" value="Genomic_DNA"/>
</dbReference>
<keyword evidence="1" id="KW-1133">Transmembrane helix</keyword>
<evidence type="ECO:0000256" key="1">
    <source>
        <dbReference type="SAM" id="Phobius"/>
    </source>
</evidence>
<dbReference type="InterPro" id="IPR025196">
    <property type="entry name" value="DUF4126"/>
</dbReference>
<feature type="transmembrane region" description="Helical" evidence="1">
    <location>
        <begin position="74"/>
        <end position="94"/>
    </location>
</feature>
<keyword evidence="1" id="KW-0472">Membrane</keyword>
<reference evidence="3" key="1">
    <citation type="submission" date="2023-05" db="EMBL/GenBank/DDBJ databases">
        <authorList>
            <person name="Zhang X."/>
        </authorList>
    </citation>
    <scope>NUCLEOTIDE SEQUENCE</scope>
    <source>
        <strain evidence="3">YF14B1</strain>
    </source>
</reference>
<evidence type="ECO:0000313" key="4">
    <source>
        <dbReference type="Proteomes" id="UP001241110"/>
    </source>
</evidence>
<accession>A0AAE3QNH1</accession>
<keyword evidence="1" id="KW-0812">Transmembrane</keyword>
<name>A0AAE3QNH1_9BACT</name>
<evidence type="ECO:0000313" key="3">
    <source>
        <dbReference type="EMBL" id="MDJ1480161.1"/>
    </source>
</evidence>
<feature type="transmembrane region" description="Helical" evidence="1">
    <location>
        <begin position="148"/>
        <end position="179"/>
    </location>
</feature>
<feature type="transmembrane region" description="Helical" evidence="1">
    <location>
        <begin position="43"/>
        <end position="68"/>
    </location>
</feature>
<dbReference type="RefSeq" id="WP_313976736.1">
    <property type="nucleotide sequence ID" value="NZ_JASJOS010000003.1"/>
</dbReference>
<feature type="transmembrane region" description="Helical" evidence="1">
    <location>
        <begin position="6"/>
        <end position="31"/>
    </location>
</feature>
<feature type="domain" description="DUF4126" evidence="2">
    <location>
        <begin position="7"/>
        <end position="178"/>
    </location>
</feature>
<feature type="transmembrane region" description="Helical" evidence="1">
    <location>
        <begin position="106"/>
        <end position="128"/>
    </location>
</feature>
<dbReference type="Proteomes" id="UP001241110">
    <property type="component" value="Unassembled WGS sequence"/>
</dbReference>
<proteinExistence type="predicted"/>
<comment type="caution">
    <text evidence="3">The sequence shown here is derived from an EMBL/GenBank/DDBJ whole genome shotgun (WGS) entry which is preliminary data.</text>
</comment>
<dbReference type="AlphaFoldDB" id="A0AAE3QNH1"/>
<organism evidence="3 4">
    <name type="scientific">Xanthocytophaga flava</name>
    <dbReference type="NCBI Taxonomy" id="3048013"/>
    <lineage>
        <taxon>Bacteria</taxon>
        <taxon>Pseudomonadati</taxon>
        <taxon>Bacteroidota</taxon>
        <taxon>Cytophagia</taxon>
        <taxon>Cytophagales</taxon>
        <taxon>Rhodocytophagaceae</taxon>
        <taxon>Xanthocytophaga</taxon>
    </lineage>
</organism>
<dbReference type="Pfam" id="PF13548">
    <property type="entry name" value="DUF4126"/>
    <property type="match status" value="1"/>
</dbReference>
<gene>
    <name evidence="3" type="ORF">QNI16_06675</name>
</gene>
<evidence type="ECO:0000259" key="2">
    <source>
        <dbReference type="Pfam" id="PF13548"/>
    </source>
</evidence>